<comment type="caution">
    <text evidence="12">Lacks conserved residue(s) required for the propagation of feature annotation.</text>
</comment>
<evidence type="ECO:0000256" key="2">
    <source>
        <dbReference type="ARBA" id="ARBA00003717"/>
    </source>
</evidence>
<dbReference type="InterPro" id="IPR044920">
    <property type="entry name" value="MnmG_C_subdom_sf"/>
</dbReference>
<dbReference type="FunFam" id="1.10.150.570:FF:000001">
    <property type="entry name" value="tRNA uridine 5-carboxymethylaminomethyl modification enzyme MnmG"/>
    <property type="match status" value="1"/>
</dbReference>
<comment type="cofactor">
    <cofactor evidence="1 12">
        <name>FAD</name>
        <dbReference type="ChEBI" id="CHEBI:57692"/>
    </cofactor>
</comment>
<feature type="binding site" evidence="12">
    <location>
        <begin position="13"/>
        <end position="18"/>
    </location>
    <ligand>
        <name>FAD</name>
        <dbReference type="ChEBI" id="CHEBI:57692"/>
    </ligand>
</feature>
<comment type="subunit">
    <text evidence="10 12">Homodimer. Heterotetramer of two MnmE and two MnmG subunits.</text>
</comment>
<protein>
    <recommendedName>
        <fullName evidence="4 12">tRNA uridine 5-carboxymethylaminomethyl modification enzyme MnmG</fullName>
    </recommendedName>
    <alternativeName>
        <fullName evidence="11 12">Glucose-inhibited division protein A</fullName>
    </alternativeName>
</protein>
<dbReference type="RefSeq" id="WP_035603994.1">
    <property type="nucleotide sequence ID" value="NZ_JEMG01000001.1"/>
</dbReference>
<dbReference type="eggNOG" id="COG0445">
    <property type="taxonomic scope" value="Bacteria"/>
</dbReference>
<evidence type="ECO:0000256" key="5">
    <source>
        <dbReference type="ARBA" id="ARBA00022490"/>
    </source>
</evidence>
<evidence type="ECO:0000256" key="4">
    <source>
        <dbReference type="ARBA" id="ARBA00020461"/>
    </source>
</evidence>
<dbReference type="Gene3D" id="1.10.150.570">
    <property type="entry name" value="GidA associated domain, C-terminal subdomain"/>
    <property type="match status" value="1"/>
</dbReference>
<evidence type="ECO:0000256" key="8">
    <source>
        <dbReference type="ARBA" id="ARBA00022827"/>
    </source>
</evidence>
<evidence type="ECO:0000259" key="13">
    <source>
        <dbReference type="SMART" id="SM01228"/>
    </source>
</evidence>
<dbReference type="Gene3D" id="1.10.10.1800">
    <property type="entry name" value="tRNA uridine 5-carboxymethylaminomethyl modification enzyme MnmG/GidA"/>
    <property type="match status" value="1"/>
</dbReference>
<dbReference type="InterPro" id="IPR020595">
    <property type="entry name" value="MnmG-rel_CS"/>
</dbReference>
<dbReference type="Pfam" id="PF01134">
    <property type="entry name" value="GIDA"/>
    <property type="match status" value="1"/>
</dbReference>
<dbReference type="PROSITE" id="PS01281">
    <property type="entry name" value="GIDA_2"/>
    <property type="match status" value="1"/>
</dbReference>
<proteinExistence type="inferred from homology"/>
<evidence type="ECO:0000256" key="9">
    <source>
        <dbReference type="ARBA" id="ARBA00023027"/>
    </source>
</evidence>
<evidence type="ECO:0000256" key="3">
    <source>
        <dbReference type="ARBA" id="ARBA00007653"/>
    </source>
</evidence>
<dbReference type="InterPro" id="IPR047001">
    <property type="entry name" value="MnmG_C_subdom"/>
</dbReference>
<dbReference type="HAMAP" id="MF_00129">
    <property type="entry name" value="MnmG_GidA"/>
    <property type="match status" value="1"/>
</dbReference>
<dbReference type="PANTHER" id="PTHR11806:SF0">
    <property type="entry name" value="PROTEIN MTO1 HOMOLOG, MITOCHONDRIAL"/>
    <property type="match status" value="1"/>
</dbReference>
<dbReference type="InterPro" id="IPR040131">
    <property type="entry name" value="MnmG_N"/>
</dbReference>
<reference evidence="14 15" key="1">
    <citation type="submission" date="2014-02" db="EMBL/GenBank/DDBJ databases">
        <title>Draft Genome of Hylemonella gracilis isolated from the Niagara River.</title>
        <authorList>
            <person name="Pawlowski D.R."/>
            <person name="Koudelka G.B."/>
        </authorList>
    </citation>
    <scope>NUCLEOTIDE SEQUENCE [LARGE SCALE GENOMIC DNA]</scope>
    <source>
        <strain evidence="14 15">Niagara R</strain>
    </source>
</reference>
<keyword evidence="5 12" id="KW-0963">Cytoplasm</keyword>
<evidence type="ECO:0000256" key="7">
    <source>
        <dbReference type="ARBA" id="ARBA00022694"/>
    </source>
</evidence>
<dbReference type="PROSITE" id="PS01280">
    <property type="entry name" value="GIDA_1"/>
    <property type="match status" value="1"/>
</dbReference>
<dbReference type="Pfam" id="PF13932">
    <property type="entry name" value="SAM_GIDA_C"/>
    <property type="match status" value="1"/>
</dbReference>
<dbReference type="AlphaFoldDB" id="A0A016XCM3"/>
<keyword evidence="8 12" id="KW-0274">FAD</keyword>
<feature type="domain" description="tRNA uridine 5-carboxymethylaminomethyl modification enzyme C-terminal subdomain" evidence="13">
    <location>
        <begin position="584"/>
        <end position="655"/>
    </location>
</feature>
<dbReference type="InterPro" id="IPR036188">
    <property type="entry name" value="FAD/NAD-bd_sf"/>
</dbReference>
<evidence type="ECO:0000256" key="1">
    <source>
        <dbReference type="ARBA" id="ARBA00001974"/>
    </source>
</evidence>
<feature type="binding site" evidence="12">
    <location>
        <begin position="285"/>
        <end position="299"/>
    </location>
    <ligand>
        <name>NAD(+)</name>
        <dbReference type="ChEBI" id="CHEBI:57540"/>
    </ligand>
</feature>
<organism evidence="14 15">
    <name type="scientific">Hylemonella gracilis str. Niagara R</name>
    <dbReference type="NCBI Taxonomy" id="1458275"/>
    <lineage>
        <taxon>Bacteria</taxon>
        <taxon>Pseudomonadati</taxon>
        <taxon>Pseudomonadota</taxon>
        <taxon>Betaproteobacteria</taxon>
        <taxon>Burkholderiales</taxon>
        <taxon>Comamonadaceae</taxon>
        <taxon>Hylemonella</taxon>
    </lineage>
</organism>
<dbReference type="FunFam" id="3.50.50.60:FF:000002">
    <property type="entry name" value="tRNA uridine 5-carboxymethylaminomethyl modification enzyme MnmG"/>
    <property type="match status" value="1"/>
</dbReference>
<name>A0A016XCM3_9BURK</name>
<dbReference type="FunFam" id="3.50.50.60:FF:000010">
    <property type="entry name" value="tRNA uridine 5-carboxymethylaminomethyl modification enzyme MnmG"/>
    <property type="match status" value="1"/>
</dbReference>
<evidence type="ECO:0000313" key="14">
    <source>
        <dbReference type="EMBL" id="EYC49859.1"/>
    </source>
</evidence>
<dbReference type="PANTHER" id="PTHR11806">
    <property type="entry name" value="GLUCOSE INHIBITED DIVISION PROTEIN A"/>
    <property type="match status" value="1"/>
</dbReference>
<dbReference type="Pfam" id="PF21680">
    <property type="entry name" value="GIDA_C_1st"/>
    <property type="match status" value="1"/>
</dbReference>
<gene>
    <name evidence="12" type="primary">mnmG</name>
    <name evidence="12" type="synonym">gidA</name>
    <name evidence="14" type="ORF">AZ34_01410</name>
</gene>
<dbReference type="InterPro" id="IPR004416">
    <property type="entry name" value="MnmG"/>
</dbReference>
<dbReference type="GO" id="GO:0030488">
    <property type="term" value="P:tRNA methylation"/>
    <property type="evidence" value="ECO:0007669"/>
    <property type="project" value="TreeGrafter"/>
</dbReference>
<dbReference type="GO" id="GO:0050660">
    <property type="term" value="F:flavin adenine dinucleotide binding"/>
    <property type="evidence" value="ECO:0007669"/>
    <property type="project" value="UniProtKB-UniRule"/>
</dbReference>
<sequence>MLYPEEFEVIVVGGGHAGTEAALAAARMGCKTLLLTHNIETLGQMSCNPSIGGIGKGHLVKEVDALGGAMAIATDEAGIQFRILNASKGPAVRATRAQADRILYKAAIRRRLENQPNLMLFQQAVDDLMVEGHRVVGAVTQAGIAFRGRTVVLTAGTFLDGKIHIGLDNYAAGRAGDPPAVSLSARLKELQLPQGRLKTGTPPRLDGRTIDFSQCTEQPGDGMPGAASQGANEGEVPVFSFMGRREMHPQQMPCWITHTNERTHEIIRSGFDRSPMFTGKIEGVGPRYCPSVEDKINRFAGKDSHQIFLEPEGLTTNEYYPNGISTSLPFDIQLALVRSMRGLENAHILRPGYAIEYDYFDPRSLKSSFETRQIQGLFFAGQINGTTGYEEAAAQGLFAGINAALQCRGEAPWLPGRDQAYLGVLVDDLITKGVTEPYRMFTSRAEFRLQLREDNADMRLTETGRRLGLVDDARWDAFNRKRDAVSRETERLKSTWVNPRILPAAEAERVLGVGIEHEYHLFDLLRRPGVKYAELMSMDGGKYARPVSGGREAQDPTLPPQAVVSRETLGELYEPVVDQIEIAAKYAGYIDRQRDEVERAAHYEQLQLPADLDYMAVSALSIEARQKLQKHRPETLGQASRISGITPATISLLLIHLRKSGFKGFAKMAEAEAA</sequence>
<dbReference type="OrthoDB" id="9815560at2"/>
<dbReference type="Proteomes" id="UP000023268">
    <property type="component" value="Unassembled WGS sequence"/>
</dbReference>
<dbReference type="SMART" id="SM01228">
    <property type="entry name" value="GIDA_assoc_3"/>
    <property type="match status" value="1"/>
</dbReference>
<dbReference type="InterPro" id="IPR026904">
    <property type="entry name" value="MnmG_C"/>
</dbReference>
<dbReference type="InterPro" id="IPR002218">
    <property type="entry name" value="MnmG-rel"/>
</dbReference>
<dbReference type="EMBL" id="JEMG01000001">
    <property type="protein sequence ID" value="EYC49859.1"/>
    <property type="molecule type" value="Genomic_DNA"/>
</dbReference>
<comment type="caution">
    <text evidence="14">The sequence shown here is derived from an EMBL/GenBank/DDBJ whole genome shotgun (WGS) entry which is preliminary data.</text>
</comment>
<dbReference type="GO" id="GO:0005829">
    <property type="term" value="C:cytosol"/>
    <property type="evidence" value="ECO:0007669"/>
    <property type="project" value="TreeGrafter"/>
</dbReference>
<evidence type="ECO:0000256" key="6">
    <source>
        <dbReference type="ARBA" id="ARBA00022630"/>
    </source>
</evidence>
<comment type="similarity">
    <text evidence="3 12">Belongs to the MnmG family.</text>
</comment>
<dbReference type="GO" id="GO:0002098">
    <property type="term" value="P:tRNA wobble uridine modification"/>
    <property type="evidence" value="ECO:0007669"/>
    <property type="project" value="InterPro"/>
</dbReference>
<comment type="subcellular location">
    <subcellularLocation>
        <location evidence="12">Cytoplasm</location>
    </subcellularLocation>
</comment>
<dbReference type="InterPro" id="IPR049312">
    <property type="entry name" value="GIDA_C_N"/>
</dbReference>
<keyword evidence="7 12" id="KW-0819">tRNA processing</keyword>
<dbReference type="Gene3D" id="3.50.50.60">
    <property type="entry name" value="FAD/NAD(P)-binding domain"/>
    <property type="match status" value="2"/>
</dbReference>
<dbReference type="STRING" id="1458275.AZ34_01410"/>
<evidence type="ECO:0000256" key="12">
    <source>
        <dbReference type="HAMAP-Rule" id="MF_00129"/>
    </source>
</evidence>
<dbReference type="NCBIfam" id="TIGR00136">
    <property type="entry name" value="mnmG_gidA"/>
    <property type="match status" value="1"/>
</dbReference>
<evidence type="ECO:0000313" key="15">
    <source>
        <dbReference type="Proteomes" id="UP000023268"/>
    </source>
</evidence>
<comment type="function">
    <text evidence="2 12">NAD-binding protein involved in the addition of a carboxymethylaminomethyl (cmnm) group at the wobble position (U34) of certain tRNAs, forming tRNA-cmnm(5)s(2)U34.</text>
</comment>
<evidence type="ECO:0000256" key="10">
    <source>
        <dbReference type="ARBA" id="ARBA00025948"/>
    </source>
</evidence>
<keyword evidence="6 12" id="KW-0285">Flavoprotein</keyword>
<dbReference type="SUPFAM" id="SSF51905">
    <property type="entry name" value="FAD/NAD(P)-binding domain"/>
    <property type="match status" value="1"/>
</dbReference>
<keyword evidence="9 12" id="KW-0520">NAD</keyword>
<evidence type="ECO:0000256" key="11">
    <source>
        <dbReference type="ARBA" id="ARBA00031800"/>
    </source>
</evidence>
<accession>A0A016XCM3</accession>